<feature type="compositionally biased region" description="Pro residues" evidence="17">
    <location>
        <begin position="958"/>
        <end position="973"/>
    </location>
</feature>
<dbReference type="InterPro" id="IPR004859">
    <property type="entry name" value="Xrn1_N"/>
</dbReference>
<keyword evidence="11" id="KW-0805">Transcription regulation</keyword>
<dbReference type="HOGENOM" id="CLU_006038_1_1_1"/>
<dbReference type="GO" id="GO:0006364">
    <property type="term" value="P:rRNA processing"/>
    <property type="evidence" value="ECO:0007669"/>
    <property type="project" value="UniProtKB-KW"/>
</dbReference>
<evidence type="ECO:0000256" key="2">
    <source>
        <dbReference type="ARBA" id="ARBA00006994"/>
    </source>
</evidence>
<dbReference type="InterPro" id="IPR041412">
    <property type="entry name" value="Xrn1_helical"/>
</dbReference>
<dbReference type="Pfam" id="PF17846">
    <property type="entry name" value="XRN_M"/>
    <property type="match status" value="1"/>
</dbReference>
<gene>
    <name evidence="20" type="ORF">PODANS_6_5250</name>
</gene>
<keyword evidence="7" id="KW-0479">Metal-binding</keyword>
<evidence type="ECO:0000256" key="1">
    <source>
        <dbReference type="ARBA" id="ARBA00004123"/>
    </source>
</evidence>
<dbReference type="KEGG" id="pan:PODANSg7058"/>
<keyword evidence="4" id="KW-0698">rRNA processing</keyword>
<evidence type="ECO:0000256" key="7">
    <source>
        <dbReference type="ARBA" id="ARBA00022723"/>
    </source>
</evidence>
<dbReference type="PANTHER" id="PTHR12341:SF41">
    <property type="entry name" value="5'-3' EXORIBONUCLEASE 2"/>
    <property type="match status" value="1"/>
</dbReference>
<feature type="compositionally biased region" description="Pro residues" evidence="17">
    <location>
        <begin position="980"/>
        <end position="989"/>
    </location>
</feature>
<dbReference type="GO" id="GO:0005634">
    <property type="term" value="C:nucleus"/>
    <property type="evidence" value="ECO:0007669"/>
    <property type="project" value="UniProtKB-SubCell"/>
</dbReference>
<evidence type="ECO:0000259" key="19">
    <source>
        <dbReference type="Pfam" id="PF17846"/>
    </source>
</evidence>
<comment type="subcellular location">
    <subcellularLocation>
        <location evidence="1">Nucleus</location>
    </subcellularLocation>
</comment>
<dbReference type="GO" id="GO:0003723">
    <property type="term" value="F:RNA binding"/>
    <property type="evidence" value="ECO:0007669"/>
    <property type="project" value="TreeGrafter"/>
</dbReference>
<feature type="region of interest" description="Disordered" evidence="17">
    <location>
        <begin position="882"/>
        <end position="1078"/>
    </location>
</feature>
<comment type="function">
    <text evidence="16">Possesses 5'-&gt;3' exoribonuclease activity. May promote termination of transcription by RNA polymerase II.</text>
</comment>
<keyword evidence="3" id="KW-0806">Transcription termination</keyword>
<dbReference type="EMBL" id="FO904941">
    <property type="protein sequence ID" value="CDP30555.1"/>
    <property type="molecule type" value="Genomic_DNA"/>
</dbReference>
<evidence type="ECO:0000313" key="20">
    <source>
        <dbReference type="EMBL" id="CAP71155.1"/>
    </source>
</evidence>
<evidence type="ECO:0000256" key="16">
    <source>
        <dbReference type="PIRNR" id="PIRNR037239"/>
    </source>
</evidence>
<evidence type="ECO:0000256" key="9">
    <source>
        <dbReference type="ARBA" id="ARBA00022833"/>
    </source>
</evidence>
<feature type="compositionally biased region" description="Basic and acidic residues" evidence="17">
    <location>
        <begin position="430"/>
        <end position="452"/>
    </location>
</feature>
<feature type="compositionally biased region" description="Basic and acidic residues" evidence="17">
    <location>
        <begin position="139"/>
        <end position="149"/>
    </location>
</feature>
<dbReference type="EMBL" id="CU638744">
    <property type="protein sequence ID" value="CAP71155.1"/>
    <property type="molecule type" value="Genomic_DNA"/>
</dbReference>
<dbReference type="InterPro" id="IPR027073">
    <property type="entry name" value="5_3_exoribonuclease"/>
</dbReference>
<dbReference type="GeneID" id="6194441"/>
<evidence type="ECO:0000259" key="18">
    <source>
        <dbReference type="Pfam" id="PF03159"/>
    </source>
</evidence>
<evidence type="ECO:0000256" key="14">
    <source>
        <dbReference type="ARBA" id="ARBA00023242"/>
    </source>
</evidence>
<evidence type="ECO:0000256" key="15">
    <source>
        <dbReference type="ARBA" id="ARBA00046137"/>
    </source>
</evidence>
<feature type="domain" description="Xrn1 N-terminal" evidence="18">
    <location>
        <begin position="1"/>
        <end position="277"/>
    </location>
</feature>
<dbReference type="Pfam" id="PF03159">
    <property type="entry name" value="XRN_N"/>
    <property type="match status" value="1"/>
</dbReference>
<dbReference type="FunCoup" id="B2B220">
    <property type="interactions" value="1034"/>
</dbReference>
<proteinExistence type="inferred from homology"/>
<feature type="region of interest" description="Disordered" evidence="17">
    <location>
        <begin position="119"/>
        <end position="149"/>
    </location>
</feature>
<keyword evidence="10 16" id="KW-0269">Exonuclease</keyword>
<reference evidence="22" key="3">
    <citation type="journal article" date="2014" name="Genetics">
        <title>Maintaining two mating types: Structure of the mating type locus and its role in heterokaryosis in Podospora anserina.</title>
        <authorList>
            <person name="Grognet P."/>
            <person name="Bidard F."/>
            <person name="Kuchly C."/>
            <person name="Tong L.C.H."/>
            <person name="Coppin E."/>
            <person name="Benkhali J.A."/>
            <person name="Couloux A."/>
            <person name="Wincker P."/>
            <person name="Debuchy R."/>
            <person name="Silar P."/>
        </authorList>
    </citation>
    <scope>GENOME REANNOTATION</scope>
    <source>
        <strain evidence="22">S / ATCC MYA-4624 / DSM 980 / FGSC 10383</strain>
    </source>
</reference>
<dbReference type="FunFam" id="3.40.50.12390:FF:000003">
    <property type="entry name" value="5'-3' exoribonuclease"/>
    <property type="match status" value="1"/>
</dbReference>
<dbReference type="GO" id="GO:0004534">
    <property type="term" value="F:5'-3' RNA exonuclease activity"/>
    <property type="evidence" value="ECO:0007669"/>
    <property type="project" value="UniProtKB-UniRule"/>
</dbReference>
<keyword evidence="12" id="KW-0175">Coiled coil</keyword>
<keyword evidence="8 16" id="KW-0378">Hydrolase</keyword>
<dbReference type="Gene3D" id="1.25.40.1050">
    <property type="match status" value="1"/>
</dbReference>
<dbReference type="Gene3D" id="3.40.50.12390">
    <property type="match status" value="1"/>
</dbReference>
<feature type="compositionally biased region" description="Basic and acidic residues" evidence="17">
    <location>
        <begin position="532"/>
        <end position="549"/>
    </location>
</feature>
<evidence type="ECO:0000256" key="17">
    <source>
        <dbReference type="SAM" id="MobiDB-lite"/>
    </source>
</evidence>
<reference evidence="20 22" key="1">
    <citation type="journal article" date="2008" name="Genome Biol.">
        <title>The genome sequence of the model ascomycete fungus Podospora anserina.</title>
        <authorList>
            <person name="Espagne E."/>
            <person name="Lespinet O."/>
            <person name="Malagnac F."/>
            <person name="Da Silva C."/>
            <person name="Jaillon O."/>
            <person name="Porcel B.M."/>
            <person name="Couloux A."/>
            <person name="Aury J.-M."/>
            <person name="Segurens B."/>
            <person name="Poulain J."/>
            <person name="Anthouard V."/>
            <person name="Grossetete S."/>
            <person name="Khalili H."/>
            <person name="Coppin E."/>
            <person name="Dequard-Chablat M."/>
            <person name="Picard M."/>
            <person name="Contamine V."/>
            <person name="Arnaise S."/>
            <person name="Bourdais A."/>
            <person name="Berteaux-Lecellier V."/>
            <person name="Gautheret D."/>
            <person name="de Vries R.P."/>
            <person name="Battaglia E."/>
            <person name="Coutinho P.M."/>
            <person name="Danchin E.G.J."/>
            <person name="Henrissat B."/>
            <person name="El Khoury R."/>
            <person name="Sainsard-Chanet A."/>
            <person name="Boivin A."/>
            <person name="Pinan-Lucarre B."/>
            <person name="Sellem C.H."/>
            <person name="Debuchy R."/>
            <person name="Wincker P."/>
            <person name="Weissenbach J."/>
            <person name="Silar P."/>
        </authorList>
    </citation>
    <scope>NUCLEOTIDE SEQUENCE [LARGE SCALE GENOMIC DNA]</scope>
    <source>
        <strain evidence="22">S / ATCC MYA-4624 / DSM 980 / FGSC 10383</strain>
        <strain evidence="20">S mat+</strain>
    </source>
</reference>
<dbReference type="InterPro" id="IPR017151">
    <property type="entry name" value="Xrn2/3/4"/>
</dbReference>
<evidence type="ECO:0000313" key="22">
    <source>
        <dbReference type="Proteomes" id="UP000001197"/>
    </source>
</evidence>
<keyword evidence="14" id="KW-0539">Nucleus</keyword>
<dbReference type="OrthoDB" id="372487at2759"/>
<feature type="domain" description="Xrn1 helical" evidence="19">
    <location>
        <begin position="349"/>
        <end position="875"/>
    </location>
</feature>
<keyword evidence="5 16" id="KW-0507">mRNA processing</keyword>
<feature type="compositionally biased region" description="Low complexity" evidence="17">
    <location>
        <begin position="924"/>
        <end position="939"/>
    </location>
</feature>
<dbReference type="eggNOG" id="KOG2044">
    <property type="taxonomic scope" value="Eukaryota"/>
</dbReference>
<keyword evidence="13" id="KW-0804">Transcription</keyword>
<dbReference type="FunFam" id="3.40.50.12390:FF:000005">
    <property type="entry name" value="5'-3' exoribonuclease 2"/>
    <property type="match status" value="1"/>
</dbReference>
<feature type="region of interest" description="Disordered" evidence="17">
    <location>
        <begin position="530"/>
        <end position="594"/>
    </location>
</feature>
<dbReference type="GO" id="GO:0046872">
    <property type="term" value="F:metal ion binding"/>
    <property type="evidence" value="ECO:0007669"/>
    <property type="project" value="UniProtKB-KW"/>
</dbReference>
<evidence type="ECO:0000256" key="12">
    <source>
        <dbReference type="ARBA" id="ARBA00023054"/>
    </source>
</evidence>
<dbReference type="VEuPathDB" id="FungiDB:PODANS_6_5250"/>
<organism evidence="20">
    <name type="scientific">Podospora anserina (strain S / ATCC MYA-4624 / DSM 980 / FGSC 10383)</name>
    <name type="common">Pleurage anserina</name>
    <dbReference type="NCBI Taxonomy" id="515849"/>
    <lineage>
        <taxon>Eukaryota</taxon>
        <taxon>Fungi</taxon>
        <taxon>Dikarya</taxon>
        <taxon>Ascomycota</taxon>
        <taxon>Pezizomycotina</taxon>
        <taxon>Sordariomycetes</taxon>
        <taxon>Sordariomycetidae</taxon>
        <taxon>Sordariales</taxon>
        <taxon>Podosporaceae</taxon>
        <taxon>Podospora</taxon>
        <taxon>Podospora anserina</taxon>
    </lineage>
</organism>
<dbReference type="RefSeq" id="XP_001910021.1">
    <property type="nucleotide sequence ID" value="XM_001909986.1"/>
</dbReference>
<evidence type="ECO:0000256" key="6">
    <source>
        <dbReference type="ARBA" id="ARBA00022722"/>
    </source>
</evidence>
<evidence type="ECO:0000256" key="10">
    <source>
        <dbReference type="ARBA" id="ARBA00022839"/>
    </source>
</evidence>
<evidence type="ECO:0000256" key="13">
    <source>
        <dbReference type="ARBA" id="ARBA00023163"/>
    </source>
</evidence>
<evidence type="ECO:0000313" key="21">
    <source>
        <dbReference type="EMBL" id="CDP30555.1"/>
    </source>
</evidence>
<dbReference type="PIRSF" id="PIRSF037239">
    <property type="entry name" value="Exonuclease_Xrn2"/>
    <property type="match status" value="1"/>
</dbReference>
<feature type="compositionally biased region" description="Gly residues" evidence="17">
    <location>
        <begin position="883"/>
        <end position="923"/>
    </location>
</feature>
<sequence>MGIPAAFRWLSTKYPKIISPVIEDTPITMDDGAVIPVDTTKPNPNGEEFDNLYLDMNGIVHPCSHPEDRPAPKDEEEMMVEIFKYTDRVVNMVRPRKLLMIAVGMSNPSLDYQRQKLTRSDGVAPRAKMNQQRSRRFRAARDAKEKEEDKEKLLKMLQKDKKSTVQVQPVEEVVQKAFDSNSITPGTPFMDILAASLRYWCSYKLNTDPAWAKIKVIISDATIPGEGEHKIMEYVRSQRNSPGHDPNTRHVIYGLDADLIMLGLATHEPHFRVLREDVFAQDARPRLCKLCGQKGHDAANCRGEAKEKEGEFGEKDRAAPLKPFIWLHVNIFREYLAVELNVPGLPFAFDLERAIDDWVFMCFFVGNDFLPHLPALEIRENGIDTLVAIWKDNLPSMGGYLTKDGHVDLERAQLIMAGLAKQEDAIFRRRKETEDRREAGFKRRKLQQEKQQQRNGQGQQDSPSYRKRGQPPPETFAAASMNLISVSNIQKPAAHSITHDMVVNRQAVDQANVANKSAASVLKSQIQSLMNKPKEEAPAPAAEEAKEPVAEEAQPKSPPSALGKRKAELITEADANSPAASSGAETPASGEEEAVDTVRLWEEGYADRYYEQKFKVDPKDIEFRHKVARAYVEGLAWVLMYYFQGCPSWEWFYPYHYAPFAADFVDLGKMTINFDKGRISRPFEQLMSVLPAASRHAIPEVFHDLMTNEDSEIIDFYPEEFDIDLNGKKMSWQGIALLPFIEMPRLLKAMEPKQKLLSEEDRARNEPGKEVLIISDAHPVYDDITQKFYSKKPVGDKVEIDSALSEGLSGKIEKIEGYVPHGELRYPLERHTFPDVDFDRTLSVHYELPSSSHIHKSILLRGVKLPPPVLDRSDIEILKGKGRNSGRGYGGVPFHGNGGGGRGGRINYGPGGNNRGGGGGGGYNNHYRGNSNNNNQSQGYGNGYGNGGGYGGGQQQFPPVPPPGWQPPVPPGFPGFGQGGPPPAPPGYVPPYQQGYHQPPPPNRYAMPPVPPPGAYGGGGGYGGQGQGGYQQGRQHDQYRPQGQHDMYRPPQGGQDRRRDGGRGGGGGGYRDNRDYRR</sequence>
<dbReference type="STRING" id="515849.B2B220"/>
<reference evidence="20" key="2">
    <citation type="submission" date="2008-07" db="EMBL/GenBank/DDBJ databases">
        <authorList>
            <person name="Genoscope - CEA"/>
        </authorList>
    </citation>
    <scope>NUCLEOTIDE SEQUENCE</scope>
    <source>
        <strain evidence="20">S mat+</strain>
    </source>
</reference>
<accession>B2B220</accession>
<dbReference type="PANTHER" id="PTHR12341">
    <property type="entry name" value="5'-&gt;3' EXORIBONUCLEASE"/>
    <property type="match status" value="1"/>
</dbReference>
<dbReference type="GO" id="GO:0000956">
    <property type="term" value="P:nuclear-transcribed mRNA catabolic process"/>
    <property type="evidence" value="ECO:0007669"/>
    <property type="project" value="TreeGrafter"/>
</dbReference>
<protein>
    <recommendedName>
        <fullName evidence="16">5'-3' exoribonuclease</fullName>
        <ecNumber evidence="16">3.1.13.-</ecNumber>
    </recommendedName>
</protein>
<dbReference type="CDD" id="cd18673">
    <property type="entry name" value="PIN_XRN1-2-like"/>
    <property type="match status" value="1"/>
</dbReference>
<keyword evidence="22" id="KW-1185">Reference proteome</keyword>
<dbReference type="FunFam" id="1.25.40.1050:FF:000002">
    <property type="entry name" value="5'-3' exoribonuclease"/>
    <property type="match status" value="1"/>
</dbReference>
<evidence type="ECO:0000256" key="8">
    <source>
        <dbReference type="ARBA" id="ARBA00022801"/>
    </source>
</evidence>
<evidence type="ECO:0000256" key="11">
    <source>
        <dbReference type="ARBA" id="ARBA00023015"/>
    </source>
</evidence>
<keyword evidence="6 16" id="KW-0540">Nuclease</keyword>
<evidence type="ECO:0000256" key="4">
    <source>
        <dbReference type="ARBA" id="ARBA00022552"/>
    </source>
</evidence>
<dbReference type="GO" id="GO:0006397">
    <property type="term" value="P:mRNA processing"/>
    <property type="evidence" value="ECO:0007669"/>
    <property type="project" value="UniProtKB-UniRule"/>
</dbReference>
<reference evidence="21" key="4">
    <citation type="submission" date="2015-04" db="EMBL/GenBank/DDBJ databases">
        <title>Maintaining two mating types: Structure of the mating type locus and its role in heterokaryosis in Podospora anserina.</title>
        <authorList>
            <person name="Grognet P."/>
            <person name="Bidard F."/>
            <person name="Kuchly C."/>
            <person name="Chan Ho Tong L."/>
            <person name="Coppin E."/>
            <person name="Ait Benkhali J."/>
            <person name="Couloux A."/>
            <person name="Wincker P."/>
            <person name="Debuchy R."/>
            <person name="Silar P."/>
        </authorList>
    </citation>
    <scope>NUCLEOTIDE SEQUENCE</scope>
</reference>
<evidence type="ECO:0000256" key="5">
    <source>
        <dbReference type="ARBA" id="ARBA00022664"/>
    </source>
</evidence>
<feature type="compositionally biased region" description="Gly residues" evidence="17">
    <location>
        <begin position="1015"/>
        <end position="1031"/>
    </location>
</feature>
<feature type="compositionally biased region" description="Pro residues" evidence="17">
    <location>
        <begin position="998"/>
        <end position="1014"/>
    </location>
</feature>
<evidence type="ECO:0000256" key="3">
    <source>
        <dbReference type="ARBA" id="ARBA00022472"/>
    </source>
</evidence>
<feature type="region of interest" description="Disordered" evidence="17">
    <location>
        <begin position="430"/>
        <end position="474"/>
    </location>
</feature>
<comment type="similarity">
    <text evidence="2 16">Belongs to the 5'-3' exonuclease family. XRN2/RAT1 subfamily.</text>
</comment>
<dbReference type="EC" id="3.1.13.-" evidence="16"/>
<comment type="function">
    <text evidence="15">Possesses 5'-&gt;3' exoribonuclease activity. Required for the processing of nuclear mRNA and rRNA precursors. May promote the termination of transcription by RNA polymerase II. Essential for vegetative cell growth and chromosome segregation.</text>
</comment>
<name>B2B220_PODAN</name>
<feature type="compositionally biased region" description="Gly residues" evidence="17">
    <location>
        <begin position="940"/>
        <end position="954"/>
    </location>
</feature>
<dbReference type="AlphaFoldDB" id="B2B220"/>
<dbReference type="Proteomes" id="UP000001197">
    <property type="component" value="Chromosome 6"/>
</dbReference>
<dbReference type="GO" id="GO:0006353">
    <property type="term" value="P:DNA-templated transcription termination"/>
    <property type="evidence" value="ECO:0007669"/>
    <property type="project" value="UniProtKB-KW"/>
</dbReference>
<keyword evidence="9" id="KW-0862">Zinc</keyword>